<evidence type="ECO:0000313" key="3">
    <source>
        <dbReference type="EMBL" id="NMH67128.1"/>
    </source>
</evidence>
<feature type="region of interest" description="Disordered" evidence="1">
    <location>
        <begin position="1"/>
        <end position="26"/>
    </location>
</feature>
<feature type="non-terminal residue" evidence="3">
    <location>
        <position position="1"/>
    </location>
</feature>
<organism evidence="3 5">
    <name type="scientific">Shewanella salipaludis</name>
    <dbReference type="NCBI Taxonomy" id="2723052"/>
    <lineage>
        <taxon>Bacteria</taxon>
        <taxon>Pseudomonadati</taxon>
        <taxon>Pseudomonadota</taxon>
        <taxon>Gammaproteobacteria</taxon>
        <taxon>Alteromonadales</taxon>
        <taxon>Shewanellaceae</taxon>
        <taxon>Shewanella</taxon>
    </lineage>
</organism>
<evidence type="ECO:0000259" key="2">
    <source>
        <dbReference type="Pfam" id="PF13683"/>
    </source>
</evidence>
<accession>A0A972FW21</accession>
<gene>
    <name evidence="3" type="ORF">HC757_18405</name>
    <name evidence="4" type="ORF">HC757_18910</name>
</gene>
<dbReference type="EMBL" id="JAAXYH010000023">
    <property type="protein sequence ID" value="NMH67128.1"/>
    <property type="molecule type" value="Genomic_DNA"/>
</dbReference>
<evidence type="ECO:0000313" key="5">
    <source>
        <dbReference type="Proteomes" id="UP000737113"/>
    </source>
</evidence>
<keyword evidence="5" id="KW-1185">Reference proteome</keyword>
<reference evidence="3" key="1">
    <citation type="submission" date="2020-04" db="EMBL/GenBank/DDBJ databases">
        <title>Description of Shewanella salipaludis sp. nov., isolated from a salt marsh.</title>
        <authorList>
            <person name="Park S."/>
            <person name="Yoon J.-H."/>
        </authorList>
    </citation>
    <scope>NUCLEOTIDE SEQUENCE</scope>
    <source>
        <strain evidence="3">SHSM-M6</strain>
    </source>
</reference>
<feature type="domain" description="Integrase catalytic" evidence="2">
    <location>
        <begin position="1"/>
        <end position="18"/>
    </location>
</feature>
<protein>
    <submittedName>
        <fullName evidence="3">Transposase</fullName>
    </submittedName>
</protein>
<evidence type="ECO:0000313" key="4">
    <source>
        <dbReference type="EMBL" id="NMH67209.1"/>
    </source>
</evidence>
<evidence type="ECO:0000256" key="1">
    <source>
        <dbReference type="SAM" id="MobiDB-lite"/>
    </source>
</evidence>
<dbReference type="GO" id="GO:0015074">
    <property type="term" value="P:DNA integration"/>
    <property type="evidence" value="ECO:0007669"/>
    <property type="project" value="InterPro"/>
</dbReference>
<dbReference type="Proteomes" id="UP000737113">
    <property type="component" value="Unassembled WGS sequence"/>
</dbReference>
<dbReference type="InterPro" id="IPR001584">
    <property type="entry name" value="Integrase_cat-core"/>
</dbReference>
<comment type="caution">
    <text evidence="3">The sequence shown here is derived from an EMBL/GenBank/DDBJ whole genome shotgun (WGS) entry which is preliminary data.</text>
</comment>
<dbReference type="EMBL" id="JAAXYH010000038">
    <property type="protein sequence ID" value="NMH67209.1"/>
    <property type="molecule type" value="Genomic_DNA"/>
</dbReference>
<dbReference type="RefSeq" id="WP_169565933.1">
    <property type="nucleotide sequence ID" value="NZ_JAAXYH010000023.1"/>
</dbReference>
<sequence length="26" mass="3069">RTHYNEVRPHSSLNYLPPSEFAKRVA</sequence>
<dbReference type="AlphaFoldDB" id="A0A972FW21"/>
<dbReference type="Pfam" id="PF13683">
    <property type="entry name" value="rve_3"/>
    <property type="match status" value="1"/>
</dbReference>
<proteinExistence type="predicted"/>
<name>A0A972FW21_9GAMM</name>